<protein>
    <submittedName>
        <fullName evidence="3">Cu-Zn family superoxide dismutase</fullName>
        <ecNumber evidence="3">1.15.1.1</ecNumber>
    </submittedName>
</protein>
<dbReference type="SUPFAM" id="SSF49329">
    <property type="entry name" value="Cu,Zn superoxide dismutase-like"/>
    <property type="match status" value="1"/>
</dbReference>
<sequence>MPSRQVVAAATILSAENSVTGNAVVAVQDGEIELQLEGMDLPPGVHGVHLHTTGRCVPPDFSSAGGHLDPFGRKHGTLNPQGPHLGDLPNLTIADNGMGRYVVPLRGSYADVMEKMFDTDGTAIVIHARADDYRTDPSGDSGGRIGCGVFARVG</sequence>
<evidence type="ECO:0000313" key="3">
    <source>
        <dbReference type="EMBL" id="NYH94686.1"/>
    </source>
</evidence>
<dbReference type="Pfam" id="PF00080">
    <property type="entry name" value="Sod_Cu"/>
    <property type="match status" value="1"/>
</dbReference>
<dbReference type="InterPro" id="IPR001424">
    <property type="entry name" value="SOD_Cu_Zn_dom"/>
</dbReference>
<evidence type="ECO:0000313" key="4">
    <source>
        <dbReference type="Proteomes" id="UP000522081"/>
    </source>
</evidence>
<reference evidence="3 4" key="1">
    <citation type="submission" date="2020-07" db="EMBL/GenBank/DDBJ databases">
        <title>Genomic Encyclopedia of Type Strains, Phase IV (KMG-IV): sequencing the most valuable type-strain genomes for metagenomic binning, comparative biology and taxonomic classification.</title>
        <authorList>
            <person name="Goeker M."/>
        </authorList>
    </citation>
    <scope>NUCLEOTIDE SEQUENCE [LARGE SCALE GENOMIC DNA]</scope>
    <source>
        <strain evidence="3 4">DSM 29043</strain>
    </source>
</reference>
<dbReference type="AlphaFoldDB" id="A0A7Z0BSA1"/>
<dbReference type="Proteomes" id="UP000522081">
    <property type="component" value="Unassembled WGS sequence"/>
</dbReference>
<keyword evidence="3" id="KW-0560">Oxidoreductase</keyword>
<feature type="domain" description="Superoxide dismutase copper/zinc binding" evidence="2">
    <location>
        <begin position="23"/>
        <end position="149"/>
    </location>
</feature>
<evidence type="ECO:0000259" key="2">
    <source>
        <dbReference type="Pfam" id="PF00080"/>
    </source>
</evidence>
<evidence type="ECO:0000256" key="1">
    <source>
        <dbReference type="ARBA" id="ARBA00010457"/>
    </source>
</evidence>
<dbReference type="GO" id="GO:0005507">
    <property type="term" value="F:copper ion binding"/>
    <property type="evidence" value="ECO:0007669"/>
    <property type="project" value="InterPro"/>
</dbReference>
<comment type="caution">
    <text evidence="3">The sequence shown here is derived from an EMBL/GenBank/DDBJ whole genome shotgun (WGS) entry which is preliminary data.</text>
</comment>
<dbReference type="GO" id="GO:0004784">
    <property type="term" value="F:superoxide dismutase activity"/>
    <property type="evidence" value="ECO:0007669"/>
    <property type="project" value="UniProtKB-EC"/>
</dbReference>
<proteinExistence type="inferred from homology"/>
<comment type="similarity">
    <text evidence="1">Belongs to the Cu-Zn superoxide dismutase family.</text>
</comment>
<organism evidence="3 4">
    <name type="scientific">Novosphingobium marinum</name>
    <dbReference type="NCBI Taxonomy" id="1514948"/>
    <lineage>
        <taxon>Bacteria</taxon>
        <taxon>Pseudomonadati</taxon>
        <taxon>Pseudomonadota</taxon>
        <taxon>Alphaproteobacteria</taxon>
        <taxon>Sphingomonadales</taxon>
        <taxon>Sphingomonadaceae</taxon>
        <taxon>Novosphingobium</taxon>
    </lineage>
</organism>
<dbReference type="InterPro" id="IPR024134">
    <property type="entry name" value="SOD_Cu/Zn_/chaperone"/>
</dbReference>
<name>A0A7Z0BSA1_9SPHN</name>
<accession>A0A7Z0BSA1</accession>
<dbReference type="RefSeq" id="WP_229735652.1">
    <property type="nucleotide sequence ID" value="NZ_BMGF01000006.1"/>
</dbReference>
<dbReference type="PANTHER" id="PTHR10003">
    <property type="entry name" value="SUPEROXIDE DISMUTASE CU-ZN -RELATED"/>
    <property type="match status" value="1"/>
</dbReference>
<dbReference type="EC" id="1.15.1.1" evidence="3"/>
<gene>
    <name evidence="3" type="ORF">FHS75_001005</name>
</gene>
<keyword evidence="4" id="KW-1185">Reference proteome</keyword>
<dbReference type="Gene3D" id="2.60.40.200">
    <property type="entry name" value="Superoxide dismutase, copper/zinc binding domain"/>
    <property type="match status" value="1"/>
</dbReference>
<dbReference type="EMBL" id="JACBZF010000002">
    <property type="protein sequence ID" value="NYH94686.1"/>
    <property type="molecule type" value="Genomic_DNA"/>
</dbReference>
<dbReference type="InterPro" id="IPR036423">
    <property type="entry name" value="SOD-like_Cu/Zn_dom_sf"/>
</dbReference>